<dbReference type="RefSeq" id="XP_073558869.1">
    <property type="nucleotide sequence ID" value="XM_073702422.1"/>
</dbReference>
<dbReference type="GeneID" id="300576872"/>
<proteinExistence type="predicted"/>
<dbReference type="Proteomes" id="UP001642720">
    <property type="component" value="Unassembled WGS sequence"/>
</dbReference>
<dbReference type="Pfam" id="PF07859">
    <property type="entry name" value="Abhydrolase_3"/>
    <property type="match status" value="1"/>
</dbReference>
<name>A0ABY2H6T7_9HYPO</name>
<comment type="caution">
    <text evidence="2">The sequence shown here is derived from an EMBL/GenBank/DDBJ whole genome shotgun (WGS) entry which is preliminary data.</text>
</comment>
<keyword evidence="3" id="KW-1185">Reference proteome</keyword>
<dbReference type="InterPro" id="IPR013094">
    <property type="entry name" value="AB_hydrolase_3"/>
</dbReference>
<dbReference type="InterPro" id="IPR029058">
    <property type="entry name" value="AB_hydrolase_fold"/>
</dbReference>
<organism evidence="2 3">
    <name type="scientific">Trichoderma ghanense</name>
    <dbReference type="NCBI Taxonomy" id="65468"/>
    <lineage>
        <taxon>Eukaryota</taxon>
        <taxon>Fungi</taxon>
        <taxon>Dikarya</taxon>
        <taxon>Ascomycota</taxon>
        <taxon>Pezizomycotina</taxon>
        <taxon>Sordariomycetes</taxon>
        <taxon>Hypocreomycetidae</taxon>
        <taxon>Hypocreales</taxon>
        <taxon>Hypocreaceae</taxon>
        <taxon>Trichoderma</taxon>
    </lineage>
</organism>
<dbReference type="EMBL" id="PPTA01000006">
    <property type="protein sequence ID" value="TFB02668.1"/>
    <property type="molecule type" value="Genomic_DNA"/>
</dbReference>
<dbReference type="Gene3D" id="3.40.50.1820">
    <property type="entry name" value="alpha/beta hydrolase"/>
    <property type="match status" value="1"/>
</dbReference>
<sequence>MDTSSPWTVEQILATGIMDPEFEAAWKAKGSPPGHIPSDIPTFQRTVQATLPTAQQMLAASRPPSIVEREHDIPVDDTFSSRTIVCQHATPSTAPSPVVILVHGGGHCVGNPEMELTTARELVLAHDAVCILPSYRLAPEYPFPTDVNDIFAVVKYIARKAAEKDGGGILPANADPKTGFVIGDVSAGAAISNKVAQLARDLSLEPPLTGLFLACGISFEPGNVPNRYKEFYLSLEQNKSAPIFDTPSLIEYMRAYKGNTPSPLSSPSSVSQQPRSDAAAAGRGFLPPVYFQVAGLDPARDDNFIYERMLREEWGVPTRMDVHRGLPRGF</sequence>
<evidence type="ECO:0000313" key="3">
    <source>
        <dbReference type="Proteomes" id="UP001642720"/>
    </source>
</evidence>
<gene>
    <name evidence="2" type="ORF">CCMA1212_005146</name>
</gene>
<feature type="domain" description="Alpha/beta hydrolase fold-3" evidence="1">
    <location>
        <begin position="99"/>
        <end position="330"/>
    </location>
</feature>
<dbReference type="PANTHER" id="PTHR23024">
    <property type="entry name" value="ARYLACETAMIDE DEACETYLASE"/>
    <property type="match status" value="1"/>
</dbReference>
<reference evidence="2 3" key="1">
    <citation type="submission" date="2018-01" db="EMBL/GenBank/DDBJ databases">
        <title>Genome characterization of the sugarcane-associated fungus Trichoderma ghanense CCMA-1212 and their application in lignocelulose bioconversion.</title>
        <authorList>
            <person name="Steindorff A.S."/>
            <person name="Mendes T.D."/>
            <person name="Vilela E.S.D."/>
            <person name="Rodrigues D.S."/>
            <person name="Formighieri E.F."/>
            <person name="Melo I.S."/>
            <person name="Favaro L.C.L."/>
        </authorList>
    </citation>
    <scope>NUCLEOTIDE SEQUENCE [LARGE SCALE GENOMIC DNA]</scope>
    <source>
        <strain evidence="2 3">CCMA-1212</strain>
    </source>
</reference>
<dbReference type="InterPro" id="IPR050466">
    <property type="entry name" value="Carboxylest/Gibb_receptor"/>
</dbReference>
<evidence type="ECO:0000259" key="1">
    <source>
        <dbReference type="Pfam" id="PF07859"/>
    </source>
</evidence>
<evidence type="ECO:0000313" key="2">
    <source>
        <dbReference type="EMBL" id="TFB02668.1"/>
    </source>
</evidence>
<dbReference type="PANTHER" id="PTHR23024:SF643">
    <property type="entry name" value="AB HYDROLASE SUPERFAMILY PROTEIN B1A11.02"/>
    <property type="match status" value="1"/>
</dbReference>
<protein>
    <recommendedName>
        <fullName evidence="1">Alpha/beta hydrolase fold-3 domain-containing protein</fullName>
    </recommendedName>
</protein>
<dbReference type="SUPFAM" id="SSF53474">
    <property type="entry name" value="alpha/beta-Hydrolases"/>
    <property type="match status" value="1"/>
</dbReference>
<accession>A0ABY2H6T7</accession>